<dbReference type="Proteomes" id="UP000635245">
    <property type="component" value="Unassembled WGS sequence"/>
</dbReference>
<keyword evidence="3" id="KW-1185">Reference proteome</keyword>
<dbReference type="SUPFAM" id="SSF54909">
    <property type="entry name" value="Dimeric alpha+beta barrel"/>
    <property type="match status" value="1"/>
</dbReference>
<dbReference type="Gene3D" id="3.30.70.920">
    <property type="match status" value="1"/>
</dbReference>
<dbReference type="RefSeq" id="WP_200326460.1">
    <property type="nucleotide sequence ID" value="NZ_JAENJH010000088.1"/>
</dbReference>
<sequence length="52" mass="5385">MVHAYILIQTEVGKAASVAAEIAGIPGVTSSEDVTGPYDVIVRAEADNVDQL</sequence>
<dbReference type="InterPro" id="IPR011008">
    <property type="entry name" value="Dimeric_a/b-barrel"/>
</dbReference>
<protein>
    <submittedName>
        <fullName evidence="2">Lrp/AsnC ligand binding domain-containing protein</fullName>
    </submittedName>
</protein>
<accession>A0A934QZA7</accession>
<name>A0A934QZA7_9PSEU</name>
<feature type="domain" description="Transcription regulator AsnC/Lrp ligand binding" evidence="1">
    <location>
        <begin position="6"/>
        <end position="52"/>
    </location>
</feature>
<dbReference type="InterPro" id="IPR019887">
    <property type="entry name" value="Tscrpt_reg_AsnC/Lrp_C"/>
</dbReference>
<organism evidence="2 3">
    <name type="scientific">Prauserella cavernicola</name>
    <dbReference type="NCBI Taxonomy" id="2800127"/>
    <lineage>
        <taxon>Bacteria</taxon>
        <taxon>Bacillati</taxon>
        <taxon>Actinomycetota</taxon>
        <taxon>Actinomycetes</taxon>
        <taxon>Pseudonocardiales</taxon>
        <taxon>Pseudonocardiaceae</taxon>
        <taxon>Prauserella</taxon>
    </lineage>
</organism>
<evidence type="ECO:0000313" key="2">
    <source>
        <dbReference type="EMBL" id="MBK1789525.1"/>
    </source>
</evidence>
<dbReference type="Pfam" id="PF01037">
    <property type="entry name" value="AsnC_trans_reg"/>
    <property type="match status" value="1"/>
</dbReference>
<evidence type="ECO:0000259" key="1">
    <source>
        <dbReference type="Pfam" id="PF01037"/>
    </source>
</evidence>
<evidence type="ECO:0000313" key="3">
    <source>
        <dbReference type="Proteomes" id="UP000635245"/>
    </source>
</evidence>
<dbReference type="EMBL" id="JAENJH010000088">
    <property type="protein sequence ID" value="MBK1789525.1"/>
    <property type="molecule type" value="Genomic_DNA"/>
</dbReference>
<reference evidence="2" key="1">
    <citation type="submission" date="2020-12" db="EMBL/GenBank/DDBJ databases">
        <title>Prauserella sp. ASG 168, a novel actinomycete isolated from cave rock.</title>
        <authorList>
            <person name="Suriyachadkun C."/>
        </authorList>
    </citation>
    <scope>NUCLEOTIDE SEQUENCE</scope>
    <source>
        <strain evidence="2">ASG 168</strain>
    </source>
</reference>
<dbReference type="AlphaFoldDB" id="A0A934QZA7"/>
<gene>
    <name evidence="2" type="ORF">JHE00_34835</name>
</gene>
<proteinExistence type="predicted"/>
<comment type="caution">
    <text evidence="2">The sequence shown here is derived from an EMBL/GenBank/DDBJ whole genome shotgun (WGS) entry which is preliminary data.</text>
</comment>
<feature type="non-terminal residue" evidence="2">
    <location>
        <position position="52"/>
    </location>
</feature>